<evidence type="ECO:0000313" key="2">
    <source>
        <dbReference type="EMBL" id="MFC5179330.1"/>
    </source>
</evidence>
<dbReference type="Gene3D" id="2.60.40.10">
    <property type="entry name" value="Immunoglobulins"/>
    <property type="match status" value="3"/>
</dbReference>
<dbReference type="EMBL" id="JBHSKD010000027">
    <property type="protein sequence ID" value="MFC5179330.1"/>
    <property type="molecule type" value="Genomic_DNA"/>
</dbReference>
<keyword evidence="3" id="KW-1185">Reference proteome</keyword>
<dbReference type="InterPro" id="IPR015919">
    <property type="entry name" value="Cadherin-like_sf"/>
</dbReference>
<dbReference type="RefSeq" id="WP_378593371.1">
    <property type="nucleotide sequence ID" value="NZ_JBHSKD010000027.1"/>
</dbReference>
<dbReference type="Pfam" id="PF05345">
    <property type="entry name" value="He_PIG"/>
    <property type="match status" value="3"/>
</dbReference>
<dbReference type="SUPFAM" id="SSF49313">
    <property type="entry name" value="Cadherin-like"/>
    <property type="match status" value="3"/>
</dbReference>
<dbReference type="SUPFAM" id="SSF55486">
    <property type="entry name" value="Metalloproteases ('zincins'), catalytic domain"/>
    <property type="match status" value="1"/>
</dbReference>
<evidence type="ECO:0000313" key="3">
    <source>
        <dbReference type="Proteomes" id="UP001596087"/>
    </source>
</evidence>
<dbReference type="Pfam" id="PF13582">
    <property type="entry name" value="Reprolysin_3"/>
    <property type="match status" value="1"/>
</dbReference>
<protein>
    <submittedName>
        <fullName evidence="2">Ig domain-containing protein</fullName>
    </submittedName>
</protein>
<proteinExistence type="predicted"/>
<sequence length="768" mass="76821">MTGSRTPRPSALLTTLLTLALAAVLPAVAGSPAEAARPDGHPGHQGGCVKPVFDEPVVAGIARTTMPKRFRTAMESNGSRGAVLAAAARSDRTLWLDTCGKAFYVDPAASRAEKQAATATVSGPQATAAATALVPLTDTFTLQSRPGANRTIWLDFKGGTFTGTAWNGSYGSTITAEPYSSSDPVDTSFSDAELLEIQKAWQVVAEDYAPFDVNVVLADPGTAALDRTSSSDLQYGARAVITNGGPIYTSCGCGGIAYVNVFNHSGSSHLYYQPAWVFSAGTGKTGKNMGEAASHEIGHNFGLSHDATATTSYYAGASPWAPIMGVAYSQPVSQFSAGEYSGASTTQDDLAIIATGAPLRADDHGDTTGAATLMTGASPTVDGVITTRADVDAFRFTGAGATSVTVNPAAGLPDLDVQLTVLDATGATVAVVDPASARVTSSQASGLGASWSGTLPAGGATYTVLVDGVGTGDPLVAGKYSDYGSLGNYQVQVATGTVTATDPLAATGSDPAHAVVGTAWSATPVSATGGVAPYTWSASGLPGGLGVDPGTGTLSGTPTTAGTSNVTVTVTDAAGATAQVTVAVVVDPAPVAPVDVPDQVVSDAQVANTLSRQLTALGGDGTYAWSVTSGSLPGGLTLSSAGVLSGTPTNPGSYAFGVAVDSAGMQDTAVVSVDVAPAPLVFATSSTLPNASTRKSYSTTVSVTGGQAAFLWSLTSGTLPPGLNLGSVAGRSATISGQPTKRGTWSFTLKVVDGNGTTVSRTFKIAVK</sequence>
<name>A0ABW0BPK2_9ACTN</name>
<accession>A0ABW0BPK2</accession>
<keyword evidence="1" id="KW-0732">Signal</keyword>
<dbReference type="Gene3D" id="3.40.390.10">
    <property type="entry name" value="Collagenase (Catalytic Domain)"/>
    <property type="match status" value="1"/>
</dbReference>
<comment type="caution">
    <text evidence="2">The sequence shown here is derived from an EMBL/GenBank/DDBJ whole genome shotgun (WGS) entry which is preliminary data.</text>
</comment>
<gene>
    <name evidence="2" type="ORF">ACFPGP_21795</name>
</gene>
<feature type="chain" id="PRO_5045849706" evidence="1">
    <location>
        <begin position="30"/>
        <end position="768"/>
    </location>
</feature>
<dbReference type="Proteomes" id="UP001596087">
    <property type="component" value="Unassembled WGS sequence"/>
</dbReference>
<reference evidence="3" key="1">
    <citation type="journal article" date="2019" name="Int. J. Syst. Evol. Microbiol.">
        <title>The Global Catalogue of Microorganisms (GCM) 10K type strain sequencing project: providing services to taxonomists for standard genome sequencing and annotation.</title>
        <authorList>
            <consortium name="The Broad Institute Genomics Platform"/>
            <consortium name="The Broad Institute Genome Sequencing Center for Infectious Disease"/>
            <person name="Wu L."/>
            <person name="Ma J."/>
        </authorList>
    </citation>
    <scope>NUCLEOTIDE SEQUENCE [LARGE SCALE GENOMIC DNA]</scope>
    <source>
        <strain evidence="3">DFY41</strain>
    </source>
</reference>
<dbReference type="InterPro" id="IPR024079">
    <property type="entry name" value="MetalloPept_cat_dom_sf"/>
</dbReference>
<organism evidence="2 3">
    <name type="scientific">Nocardioides taihuensis</name>
    <dbReference type="NCBI Taxonomy" id="1835606"/>
    <lineage>
        <taxon>Bacteria</taxon>
        <taxon>Bacillati</taxon>
        <taxon>Actinomycetota</taxon>
        <taxon>Actinomycetes</taxon>
        <taxon>Propionibacteriales</taxon>
        <taxon>Nocardioidaceae</taxon>
        <taxon>Nocardioides</taxon>
    </lineage>
</organism>
<feature type="signal peptide" evidence="1">
    <location>
        <begin position="1"/>
        <end position="29"/>
    </location>
</feature>
<dbReference type="Gene3D" id="2.60.120.380">
    <property type="match status" value="1"/>
</dbReference>
<dbReference type="InterPro" id="IPR013783">
    <property type="entry name" value="Ig-like_fold"/>
</dbReference>
<evidence type="ECO:0000256" key="1">
    <source>
        <dbReference type="SAM" id="SignalP"/>
    </source>
</evidence>